<evidence type="ECO:0000313" key="3">
    <source>
        <dbReference type="Proteomes" id="UP000274122"/>
    </source>
</evidence>
<gene>
    <name evidence="2" type="primary">pgaA</name>
    <name evidence="2" type="ORF">NCTC11466_02449</name>
</gene>
<reference evidence="2 3" key="1">
    <citation type="submission" date="2018-12" db="EMBL/GenBank/DDBJ databases">
        <authorList>
            <consortium name="Pathogen Informatics"/>
        </authorList>
    </citation>
    <scope>NUCLEOTIDE SEQUENCE [LARGE SCALE GENOMIC DNA]</scope>
    <source>
        <strain evidence="2 3">NCTC11466</strain>
    </source>
</reference>
<dbReference type="GO" id="GO:1901515">
    <property type="term" value="F:poly-beta-1,6-N-acetyl-D-glucosamine transmembrane transporter activity"/>
    <property type="evidence" value="ECO:0007669"/>
    <property type="project" value="InterPro"/>
</dbReference>
<dbReference type="InterPro" id="IPR049003">
    <property type="entry name" value="PgaA_barrel"/>
</dbReference>
<dbReference type="EMBL" id="LR134201">
    <property type="protein sequence ID" value="VEB98007.1"/>
    <property type="molecule type" value="Genomic_DNA"/>
</dbReference>
<keyword evidence="3" id="KW-1185">Reference proteome</keyword>
<evidence type="ECO:0000259" key="1">
    <source>
        <dbReference type="Pfam" id="PF21197"/>
    </source>
</evidence>
<dbReference type="Proteomes" id="UP000274122">
    <property type="component" value="Chromosome"/>
</dbReference>
<evidence type="ECO:0000313" key="2">
    <source>
        <dbReference type="EMBL" id="VEB98007.1"/>
    </source>
</evidence>
<dbReference type="InterPro" id="IPR023870">
    <property type="entry name" value="PGA_export_porin_PgaA"/>
</dbReference>
<dbReference type="SUPFAM" id="SSF48452">
    <property type="entry name" value="TPR-like"/>
    <property type="match status" value="2"/>
</dbReference>
<dbReference type="Pfam" id="PF21197">
    <property type="entry name" value="PgaA_barrel"/>
    <property type="match status" value="1"/>
</dbReference>
<dbReference type="InterPro" id="IPR011990">
    <property type="entry name" value="TPR-like_helical_dom_sf"/>
</dbReference>
<name>A0A3S4KUH0_9ENTR</name>
<dbReference type="AlphaFoldDB" id="A0A3S4KUH0"/>
<dbReference type="OrthoDB" id="5405060at2"/>
<dbReference type="RefSeq" id="WP_126356425.1">
    <property type="nucleotide sequence ID" value="NZ_LR134201.1"/>
</dbReference>
<dbReference type="KEGG" id="clap:NCTC11466_02449"/>
<accession>A0A3S4KUH0</accession>
<protein>
    <submittedName>
        <fullName evidence="2">Poly-beta-1,6-N-acetyl-D-glucosamine export protein</fullName>
    </submittedName>
</protein>
<dbReference type="NCBIfam" id="TIGR03939">
    <property type="entry name" value="PGA_TPR_OMP"/>
    <property type="match status" value="1"/>
</dbReference>
<feature type="domain" description="PgaA membrane beta barrel" evidence="1">
    <location>
        <begin position="520"/>
        <end position="813"/>
    </location>
</feature>
<dbReference type="Gene3D" id="1.25.40.10">
    <property type="entry name" value="Tetratricopeptide repeat domain"/>
    <property type="match status" value="2"/>
</dbReference>
<organism evidence="2 3">
    <name type="scientific">Cedecea lapagei</name>
    <dbReference type="NCBI Taxonomy" id="158823"/>
    <lineage>
        <taxon>Bacteria</taxon>
        <taxon>Pseudomonadati</taxon>
        <taxon>Pseudomonadota</taxon>
        <taxon>Gammaproteobacteria</taxon>
        <taxon>Enterobacterales</taxon>
        <taxon>Enterobacteriaceae</taxon>
        <taxon>Cedecea</taxon>
    </lineage>
</organism>
<dbReference type="NCBIfam" id="NF007468">
    <property type="entry name" value="PRK10049.1"/>
    <property type="match status" value="1"/>
</dbReference>
<sequence length="813" mass="92506">MGQRLSIKNLFFYRGVKLSLFLAIPGLFPTQGIGATSLYDRQVLQARSGDYQPLLDSLKREEQIRALNREQVADWLQVASWAGHDNEAISVWQRYQGRVSVPDRGIAAAAQSFRNLRRWTESLTLWEEALRLSPGNDDYLMGRIKTLADGQKSWQARDEALQLVEENPSLAHLQTLSYVYLRQGKSWDQLLSDTRALALAPGDKSALENLIASLTLNRISTPALMLANDVELKEAERRKLELNAAAEMVRLAEFPPEAQKTRFIVAQQALDRYDALFAKWRNNPQAQQDITQGRIDRLGALYAHQYYARVIHEYEALAAEKVSVPPWALRWVIASYLAEKQVTRAQALSQPLFSGQTNENEQAMFYALLDSGQYEGASRYLQNLQRETPYQRYIQGFPAPQPNDRWLEAKTLSLQYLLATNDLPQAQTLSHRLATSAPGNQGLRIDYARVLQARGQPQAAERELKKAEALEPSNLELERQQAGVAQDLHEWRQMDLLTDDVMLRSPLDPGSRQLSRARDVHRMSELRINGQQGIHSDTPVSGAHDVSWDMAIYGPPVADSWRLFGGHRFNSGRFEEGKGSSRSLFGGIEWRPRNSWAEIELANNNFNGGNKPGARVSGWHSFNDSWRVGGEVERLSRDTPLRALRNGISANQANLWVRWYQNERREYQLTTTTSWFTDHNHRQEYTLQGKERIWQSPRITLDLQPGVAWSTNSKTDTVYYSPKWDLSVAPALAANHVMYQHYDTVWSQQVSAGAGIYRQKNQGSGAITTLGYGQRIQWNNVLDTGAMLNWEKRPYDGKRETHLAVAFDANLRF</sequence>
<proteinExistence type="predicted"/>